<feature type="domain" description="Tryptophan synthase beta chain-like PALP" evidence="9">
    <location>
        <begin position="24"/>
        <end position="304"/>
    </location>
</feature>
<keyword evidence="6" id="KW-0460">Magnesium</keyword>
<evidence type="ECO:0000256" key="6">
    <source>
        <dbReference type="ARBA" id="ARBA00022842"/>
    </source>
</evidence>
<organism evidence="10 11">
    <name type="scientific">Nitrospira lenta</name>
    <dbReference type="NCBI Taxonomy" id="1436998"/>
    <lineage>
        <taxon>Bacteria</taxon>
        <taxon>Pseudomonadati</taxon>
        <taxon>Nitrospirota</taxon>
        <taxon>Nitrospiria</taxon>
        <taxon>Nitrospirales</taxon>
        <taxon>Nitrospiraceae</taxon>
        <taxon>Nitrospira</taxon>
    </lineage>
</organism>
<evidence type="ECO:0000256" key="4">
    <source>
        <dbReference type="ARBA" id="ARBA00001946"/>
    </source>
</evidence>
<dbReference type="EC" id="5.1.1.18" evidence="10"/>
<dbReference type="GO" id="GO:0030378">
    <property type="term" value="F:serine racemase activity"/>
    <property type="evidence" value="ECO:0007669"/>
    <property type="project" value="UniProtKB-EC"/>
</dbReference>
<dbReference type="EC" id="4.3.1.18" evidence="10"/>
<sequence>MGIEVFFEDILRARETLHNVSLITPVKTSVALDDVTSATVFLKCETAQRTGSFKFRGAYNAASQVTAKGSGRTVATISSGNHGQGLALAASLLHLSAYVIVPKPYVPRKRLAIAQHGAHVIVVEDRAAAEQALHDTLAQEHARQIHAFNDPQVIAGQGTIMLELLQQVSHLDVVLAPVGGGGLLSGLCVAAHHLNPHLLLYACEPLGAADAIESLRRNEVLPMINPCTLADGLRTSLGSRTLPILKQHLTDVLLVSEEEILTAMQFAQEKLQLEIEPSSAVALAPLLRREPALVGRRVGVILTGGNVDLDSF</sequence>
<dbReference type="GO" id="GO:0000287">
    <property type="term" value="F:magnesium ion binding"/>
    <property type="evidence" value="ECO:0007669"/>
    <property type="project" value="TreeGrafter"/>
</dbReference>
<dbReference type="Proteomes" id="UP000248168">
    <property type="component" value="Unassembled WGS sequence"/>
</dbReference>
<dbReference type="Gene3D" id="3.40.50.1100">
    <property type="match status" value="2"/>
</dbReference>
<comment type="cofactor">
    <cofactor evidence="4">
        <name>Mg(2+)</name>
        <dbReference type="ChEBI" id="CHEBI:18420"/>
    </cofactor>
</comment>
<dbReference type="PROSITE" id="PS00165">
    <property type="entry name" value="DEHYDRATASE_SER_THR"/>
    <property type="match status" value="1"/>
</dbReference>
<dbReference type="InterPro" id="IPR036052">
    <property type="entry name" value="TrpB-like_PALP_sf"/>
</dbReference>
<evidence type="ECO:0000313" key="11">
    <source>
        <dbReference type="Proteomes" id="UP000248168"/>
    </source>
</evidence>
<name>A0A330L3F4_9BACT</name>
<evidence type="ECO:0000256" key="1">
    <source>
        <dbReference type="ARBA" id="ARBA00001913"/>
    </source>
</evidence>
<dbReference type="GO" id="GO:0008721">
    <property type="term" value="F:D-serine ammonia-lyase activity"/>
    <property type="evidence" value="ECO:0007669"/>
    <property type="project" value="UniProtKB-EC"/>
</dbReference>
<dbReference type="AlphaFoldDB" id="A0A330L3F4"/>
<evidence type="ECO:0000256" key="2">
    <source>
        <dbReference type="ARBA" id="ARBA00001933"/>
    </source>
</evidence>
<dbReference type="GO" id="GO:0070179">
    <property type="term" value="P:D-serine biosynthetic process"/>
    <property type="evidence" value="ECO:0007669"/>
    <property type="project" value="TreeGrafter"/>
</dbReference>
<dbReference type="GO" id="GO:0003941">
    <property type="term" value="F:L-serine ammonia-lyase activity"/>
    <property type="evidence" value="ECO:0007669"/>
    <property type="project" value="UniProtKB-EC"/>
</dbReference>
<comment type="cofactor">
    <cofactor evidence="3">
        <name>Mn(2+)</name>
        <dbReference type="ChEBI" id="CHEBI:29035"/>
    </cofactor>
</comment>
<dbReference type="InterPro" id="IPR001926">
    <property type="entry name" value="TrpB-like_PALP"/>
</dbReference>
<gene>
    <name evidence="10" type="primary">srr</name>
    <name evidence="10" type="ORF">NITLEN_20003</name>
</gene>
<keyword evidence="10" id="KW-0413">Isomerase</keyword>
<proteinExistence type="inferred from homology"/>
<dbReference type="InterPro" id="IPR000634">
    <property type="entry name" value="Ser/Thr_deHydtase_PyrdxlP-BS"/>
</dbReference>
<comment type="cofactor">
    <cofactor evidence="1">
        <name>Ca(2+)</name>
        <dbReference type="ChEBI" id="CHEBI:29108"/>
    </cofactor>
</comment>
<dbReference type="EMBL" id="OUNR01000012">
    <property type="protein sequence ID" value="SPP64364.1"/>
    <property type="molecule type" value="Genomic_DNA"/>
</dbReference>
<evidence type="ECO:0000256" key="8">
    <source>
        <dbReference type="ARBA" id="ARBA00023239"/>
    </source>
</evidence>
<dbReference type="EC" id="4.3.1.17" evidence="10"/>
<evidence type="ECO:0000256" key="7">
    <source>
        <dbReference type="ARBA" id="ARBA00022898"/>
    </source>
</evidence>
<dbReference type="FunFam" id="3.40.50.1100:FF:000005">
    <property type="entry name" value="Threonine dehydratase catabolic"/>
    <property type="match status" value="1"/>
</dbReference>
<protein>
    <submittedName>
        <fullName evidence="10">Putative serine racemase</fullName>
        <ecNumber evidence="10">4.3.1.17</ecNumber>
        <ecNumber evidence="10">4.3.1.18</ecNumber>
        <ecNumber evidence="10">5.1.1.18</ecNumber>
    </submittedName>
</protein>
<keyword evidence="8 10" id="KW-0456">Lyase</keyword>
<keyword evidence="7" id="KW-0663">Pyridoxal phosphate</keyword>
<dbReference type="RefSeq" id="WP_121988770.1">
    <property type="nucleotide sequence ID" value="NZ_OUNR01000012.1"/>
</dbReference>
<dbReference type="PANTHER" id="PTHR43050:SF1">
    <property type="entry name" value="SERINE RACEMASE"/>
    <property type="match status" value="1"/>
</dbReference>
<dbReference type="GO" id="GO:0018114">
    <property type="term" value="F:threonine racemase activity"/>
    <property type="evidence" value="ECO:0007669"/>
    <property type="project" value="TreeGrafter"/>
</dbReference>
<dbReference type="OrthoDB" id="9811476at2"/>
<comment type="similarity">
    <text evidence="5">Belongs to the serine/threonine dehydratase family.</text>
</comment>
<dbReference type="InParanoid" id="A0A330L3F4"/>
<reference evidence="11" key="1">
    <citation type="submission" date="2018-04" db="EMBL/GenBank/DDBJ databases">
        <authorList>
            <person name="Lucker S."/>
            <person name="Sakoula D."/>
        </authorList>
    </citation>
    <scope>NUCLEOTIDE SEQUENCE [LARGE SCALE GENOMIC DNA]</scope>
</reference>
<keyword evidence="11" id="KW-1185">Reference proteome</keyword>
<dbReference type="Pfam" id="PF00291">
    <property type="entry name" value="PALP"/>
    <property type="match status" value="1"/>
</dbReference>
<dbReference type="SUPFAM" id="SSF53686">
    <property type="entry name" value="Tryptophan synthase beta subunit-like PLP-dependent enzymes"/>
    <property type="match status" value="1"/>
</dbReference>
<evidence type="ECO:0000259" key="9">
    <source>
        <dbReference type="Pfam" id="PF00291"/>
    </source>
</evidence>
<dbReference type="PANTHER" id="PTHR43050">
    <property type="entry name" value="SERINE / THREONINE RACEMASE FAMILY MEMBER"/>
    <property type="match status" value="1"/>
</dbReference>
<evidence type="ECO:0000313" key="10">
    <source>
        <dbReference type="EMBL" id="SPP64364.1"/>
    </source>
</evidence>
<accession>A0A330L3F4</accession>
<dbReference type="GO" id="GO:0030170">
    <property type="term" value="F:pyridoxal phosphate binding"/>
    <property type="evidence" value="ECO:0007669"/>
    <property type="project" value="InterPro"/>
</dbReference>
<evidence type="ECO:0000256" key="5">
    <source>
        <dbReference type="ARBA" id="ARBA00010869"/>
    </source>
</evidence>
<comment type="cofactor">
    <cofactor evidence="2">
        <name>pyridoxal 5'-phosphate</name>
        <dbReference type="ChEBI" id="CHEBI:597326"/>
    </cofactor>
</comment>
<dbReference type="GO" id="GO:0005524">
    <property type="term" value="F:ATP binding"/>
    <property type="evidence" value="ECO:0007669"/>
    <property type="project" value="TreeGrafter"/>
</dbReference>
<evidence type="ECO:0000256" key="3">
    <source>
        <dbReference type="ARBA" id="ARBA00001936"/>
    </source>
</evidence>